<dbReference type="Proteomes" id="UP000504633">
    <property type="component" value="Unplaced"/>
</dbReference>
<dbReference type="Pfam" id="PF05406">
    <property type="entry name" value="WGR"/>
    <property type="match status" value="1"/>
</dbReference>
<feature type="domain" description="PARP-type" evidence="20">
    <location>
        <begin position="7"/>
        <end position="89"/>
    </location>
</feature>
<dbReference type="SUPFAM" id="SSF47587">
    <property type="entry name" value="Domain of poly(ADP-ribose) polymerase"/>
    <property type="match status" value="1"/>
</dbReference>
<evidence type="ECO:0000313" key="25">
    <source>
        <dbReference type="Proteomes" id="UP000504633"/>
    </source>
</evidence>
<dbReference type="CDD" id="cd17747">
    <property type="entry name" value="BRCT_PARP1"/>
    <property type="match status" value="1"/>
</dbReference>
<evidence type="ECO:0000259" key="24">
    <source>
        <dbReference type="PROSITE" id="PS51977"/>
    </source>
</evidence>
<dbReference type="InterPro" id="IPR050800">
    <property type="entry name" value="ARTD/PARP"/>
</dbReference>
<dbReference type="Gene3D" id="3.30.1740.10">
    <property type="entry name" value="Zinc finger, PARP-type"/>
    <property type="match status" value="2"/>
</dbReference>
<proteinExistence type="inferred from homology"/>
<dbReference type="PANTHER" id="PTHR10459:SF60">
    <property type="entry name" value="POLY [ADP-RIBOSE] POLYMERASE 2"/>
    <property type="match status" value="1"/>
</dbReference>
<dbReference type="PROSITE" id="PS51059">
    <property type="entry name" value="PARP_CATALYTIC"/>
    <property type="match status" value="1"/>
</dbReference>
<dbReference type="Gene3D" id="3.90.228.10">
    <property type="match status" value="1"/>
</dbReference>
<dbReference type="GO" id="GO:0016779">
    <property type="term" value="F:nucleotidyltransferase activity"/>
    <property type="evidence" value="ECO:0007669"/>
    <property type="project" value="UniProtKB-KW"/>
</dbReference>
<dbReference type="SUPFAM" id="SSF52113">
    <property type="entry name" value="BRCT domain"/>
    <property type="match status" value="1"/>
</dbReference>
<sequence>MDIELPYMVEYAKSGRASCKGCKTPIAKDTIRIAVMVQSPFHDGKTPNWFHKDCFFKKQKPASAGDIKNFENLRFADQTEISEQIANVTVTVSGKSGKRSKSEQDALKDFGIEYSKSGRAGCRGCDLKISKDEIRVFKTVYDTEVGMKYGGQKIWHHLECFAQIRSEVGWFDSGENLPGYKSLKKEDKEQVLKLLPVIKSEDTPDAKKPKLEPNIEAEEKEKIKKLKKQNDVLFKYRDHIKNEMKKADIEILLKYNKQEPVVGESEKLLDQAADLLAFGAIKPCPECKSTQFIFNKSGYLCNGNISEWTKCTQLLTEPKRTACKIPDELKSEFNFLSSYKRKPETRIIQYIAPSAATIAKDIAIKKNPEELDGPKVKRERPPLYNFKFSVVGLKEEEAEIKKRIGRLGGKCDSKISDGTIAIISTEEEVKKLSSRIKKAKELGIHVVPMKYLDIVESDSSGALNMICSMTLCDWGTDPSTRLPQEETKSSKSKSIYTKSVPKSVTLKVKNGLAVDPDSGLEDIAHVYVKGDDKYNVVLGLTDIQRNKNSYYKLQMLEADKKNKYWIFRSWGRIGTTIGNTKVEDFQSVIDAIQCFHTVYSDKTGNEFRNRNNFVKIPGRMYPIDIQYDEDNELNDSKCENIASKLDPSVQKLIKLIFDVDSMKKTMMEFHIDMEKMPLGKLSLKQIQSAYSVVNEIYELIEKGGTNARFIDATNRFYTLIPHSFGVNAPPLIETLEQVENLRQMLDSLSEIEVAYNLIKSEDKLEDINPLDKHYEQLKTTLEPIDKKSEEFKMLKKYVQNTHASTHSSYELEIIDVFKVARQGEARRYKPFKKLHNRKLLWHGSRLTNFVGILSHGLKIAPPEAPPTGYMFGKGIYFADMVSKSANYCCTSQQNSTGLMMLSEVALGDMMECTAAKYVTQLPKGKHSCFGHGRTMPDPKESHIREDGVEIPLGKPITDEKLKSSLLYNEFIVYDIAQVNVQYLFRMEFKYKY</sequence>
<dbReference type="Pfam" id="PF02877">
    <property type="entry name" value="PARP_reg"/>
    <property type="match status" value="1"/>
</dbReference>
<keyword evidence="12 19" id="KW-0862">Zinc</keyword>
<dbReference type="SMART" id="SM00292">
    <property type="entry name" value="BRCT"/>
    <property type="match status" value="1"/>
</dbReference>
<dbReference type="InterPro" id="IPR036930">
    <property type="entry name" value="WGR_dom_sf"/>
</dbReference>
<evidence type="ECO:0000259" key="20">
    <source>
        <dbReference type="PROSITE" id="PS50064"/>
    </source>
</evidence>
<feature type="domain" description="PARP catalytic" evidence="22">
    <location>
        <begin position="768"/>
        <end position="992"/>
    </location>
</feature>
<dbReference type="AlphaFoldDB" id="A0A6J1LT15"/>
<dbReference type="GO" id="GO:0003950">
    <property type="term" value="F:NAD+ poly-ADP-ribosyltransferase activity"/>
    <property type="evidence" value="ECO:0007669"/>
    <property type="project" value="UniProtKB-UniRule"/>
</dbReference>
<dbReference type="PROSITE" id="PS00347">
    <property type="entry name" value="ZF_PARP_1"/>
    <property type="match status" value="1"/>
</dbReference>
<dbReference type="Pfam" id="PF00645">
    <property type="entry name" value="zf-PARP"/>
    <property type="match status" value="2"/>
</dbReference>
<dbReference type="OrthoDB" id="429950at2759"/>
<comment type="catalytic activity">
    <reaction evidence="2 19">
        <text>L-glutamyl-[protein] + NAD(+) = 5-O-(ADP-D-ribosyl)-L-glutamyl-[protein] + nicotinamide</text>
        <dbReference type="Rhea" id="RHEA:58224"/>
        <dbReference type="Rhea" id="RHEA-COMP:10208"/>
        <dbReference type="Rhea" id="RHEA-COMP:15089"/>
        <dbReference type="ChEBI" id="CHEBI:17154"/>
        <dbReference type="ChEBI" id="CHEBI:29973"/>
        <dbReference type="ChEBI" id="CHEBI:57540"/>
        <dbReference type="ChEBI" id="CHEBI:142540"/>
    </reaction>
</comment>
<dbReference type="SMART" id="SM01335">
    <property type="entry name" value="PADR1"/>
    <property type="match status" value="1"/>
</dbReference>
<evidence type="ECO:0000259" key="23">
    <source>
        <dbReference type="PROSITE" id="PS51060"/>
    </source>
</evidence>
<dbReference type="GO" id="GO:0070212">
    <property type="term" value="P:protein poly-ADP-ribosylation"/>
    <property type="evidence" value="ECO:0007669"/>
    <property type="project" value="TreeGrafter"/>
</dbReference>
<dbReference type="GO" id="GO:0051287">
    <property type="term" value="F:NAD binding"/>
    <property type="evidence" value="ECO:0007669"/>
    <property type="project" value="UniProtKB-UniRule"/>
</dbReference>
<keyword evidence="10" id="KW-0013">ADP-ribosylation</keyword>
<evidence type="ECO:0000256" key="10">
    <source>
        <dbReference type="ARBA" id="ARBA00022765"/>
    </source>
</evidence>
<feature type="domain" description="PARP-type" evidence="20">
    <location>
        <begin position="110"/>
        <end position="199"/>
    </location>
</feature>
<dbReference type="KEGG" id="dhe:111598505"/>
<evidence type="ECO:0000259" key="21">
    <source>
        <dbReference type="PROSITE" id="PS50172"/>
    </source>
</evidence>
<dbReference type="Gene3D" id="3.40.50.10190">
    <property type="entry name" value="BRCT domain"/>
    <property type="match status" value="1"/>
</dbReference>
<dbReference type="InterPro" id="IPR012982">
    <property type="entry name" value="PARP1-like_PADR1_Zn_ribbon"/>
</dbReference>
<dbReference type="GO" id="GO:0006302">
    <property type="term" value="P:double-strand break repair"/>
    <property type="evidence" value="ECO:0007669"/>
    <property type="project" value="TreeGrafter"/>
</dbReference>
<evidence type="ECO:0000256" key="2">
    <source>
        <dbReference type="ARBA" id="ARBA00000459"/>
    </source>
</evidence>
<comment type="catalytic activity">
    <reaction evidence="1 19">
        <text>L-aspartyl-[protein] + NAD(+) = 4-O-(ADP-D-ribosyl)-L-aspartyl-[protein] + nicotinamide</text>
        <dbReference type="Rhea" id="RHEA:54424"/>
        <dbReference type="Rhea" id="RHEA-COMP:9867"/>
        <dbReference type="Rhea" id="RHEA-COMP:13832"/>
        <dbReference type="ChEBI" id="CHEBI:17154"/>
        <dbReference type="ChEBI" id="CHEBI:29961"/>
        <dbReference type="ChEBI" id="CHEBI:57540"/>
        <dbReference type="ChEBI" id="CHEBI:138102"/>
    </reaction>
</comment>
<dbReference type="SUPFAM" id="SSF57716">
    <property type="entry name" value="Glucocorticoid receptor-like (DNA-binding domain)"/>
    <property type="match status" value="2"/>
</dbReference>
<dbReference type="PIRSF" id="PIRSF000489">
    <property type="entry name" value="NAD_ADPRT"/>
    <property type="match status" value="1"/>
</dbReference>
<dbReference type="PROSITE" id="PS50064">
    <property type="entry name" value="ZF_PARP_2"/>
    <property type="match status" value="2"/>
</dbReference>
<dbReference type="Pfam" id="PF08063">
    <property type="entry name" value="Zn_ribbon_PADR1"/>
    <property type="match status" value="1"/>
</dbReference>
<keyword evidence="25" id="KW-1185">Reference proteome</keyword>
<keyword evidence="8 19" id="KW-0479">Metal-binding</keyword>
<dbReference type="GO" id="GO:0008270">
    <property type="term" value="F:zinc ion binding"/>
    <property type="evidence" value="ECO:0007669"/>
    <property type="project" value="UniProtKB-KW"/>
</dbReference>
<dbReference type="Pfam" id="PF00644">
    <property type="entry name" value="PARP"/>
    <property type="match status" value="1"/>
</dbReference>
<evidence type="ECO:0000256" key="9">
    <source>
        <dbReference type="ARBA" id="ARBA00022737"/>
    </source>
</evidence>
<keyword evidence="13 19" id="KW-0520">NAD</keyword>
<accession>A0A6J1LT15</accession>
<protein>
    <recommendedName>
        <fullName evidence="18 19">Poly [ADP-ribose] polymerase</fullName>
        <ecNumber evidence="4 19">2.4.2.30</ecNumber>
    </recommendedName>
</protein>
<dbReference type="SUPFAM" id="SSF142921">
    <property type="entry name" value="WGR domain-like"/>
    <property type="match status" value="1"/>
</dbReference>
<dbReference type="PROSITE" id="PS50172">
    <property type="entry name" value="BRCT"/>
    <property type="match status" value="1"/>
</dbReference>
<dbReference type="InterPro" id="IPR001510">
    <property type="entry name" value="Znf_PARP"/>
</dbReference>
<evidence type="ECO:0000256" key="13">
    <source>
        <dbReference type="ARBA" id="ARBA00023027"/>
    </source>
</evidence>
<evidence type="ECO:0000256" key="3">
    <source>
        <dbReference type="ARBA" id="ARBA00004123"/>
    </source>
</evidence>
<dbReference type="CTD" id="142"/>
<evidence type="ECO:0000256" key="12">
    <source>
        <dbReference type="ARBA" id="ARBA00022833"/>
    </source>
</evidence>
<dbReference type="EC" id="2.4.2.30" evidence="4 19"/>
<comment type="similarity">
    <text evidence="16">Belongs to the ARTD/PARP family.</text>
</comment>
<evidence type="ECO:0000256" key="17">
    <source>
        <dbReference type="ARBA" id="ARBA00033987"/>
    </source>
</evidence>
<dbReference type="InterPro" id="IPR008893">
    <property type="entry name" value="WGR_domain"/>
</dbReference>
<dbReference type="PANTHER" id="PTHR10459">
    <property type="entry name" value="DNA LIGASE"/>
    <property type="match status" value="1"/>
</dbReference>
<dbReference type="InterPro" id="IPR001357">
    <property type="entry name" value="BRCT_dom"/>
</dbReference>
<reference evidence="26" key="1">
    <citation type="submission" date="2025-08" db="UniProtKB">
        <authorList>
            <consortium name="RefSeq"/>
        </authorList>
    </citation>
    <scope>IDENTIFICATION</scope>
    <source>
        <strain evidence="26">15085-1641.00</strain>
        <tissue evidence="26">Whole body</tissue>
    </source>
</reference>
<evidence type="ECO:0000256" key="4">
    <source>
        <dbReference type="ARBA" id="ARBA00012020"/>
    </source>
</evidence>
<dbReference type="InterPro" id="IPR049296">
    <property type="entry name" value="PARP1-like_PADR1_N"/>
</dbReference>
<organism evidence="25 26">
    <name type="scientific">Drosophila hydei</name>
    <name type="common">Fruit fly</name>
    <dbReference type="NCBI Taxonomy" id="7224"/>
    <lineage>
        <taxon>Eukaryota</taxon>
        <taxon>Metazoa</taxon>
        <taxon>Ecdysozoa</taxon>
        <taxon>Arthropoda</taxon>
        <taxon>Hexapoda</taxon>
        <taxon>Insecta</taxon>
        <taxon>Pterygota</taxon>
        <taxon>Neoptera</taxon>
        <taxon>Endopterygota</taxon>
        <taxon>Diptera</taxon>
        <taxon>Brachycera</taxon>
        <taxon>Muscomorpha</taxon>
        <taxon>Ephydroidea</taxon>
        <taxon>Drosophilidae</taxon>
        <taxon>Drosophila</taxon>
    </lineage>
</organism>
<dbReference type="OMA" id="MNFKYKY"/>
<keyword evidence="15 19" id="KW-0539">Nucleus</keyword>
<dbReference type="InterPro" id="IPR036957">
    <property type="entry name" value="Znf_PARP_sf"/>
</dbReference>
<dbReference type="InterPro" id="IPR036616">
    <property type="entry name" value="Poly(ADP-ribose)pol_reg_dom_sf"/>
</dbReference>
<feature type="domain" description="PARP alpha-helical" evidence="23">
    <location>
        <begin position="642"/>
        <end position="759"/>
    </location>
</feature>
<keyword evidence="14 19" id="KW-0238">DNA-binding</keyword>
<evidence type="ECO:0000256" key="8">
    <source>
        <dbReference type="ARBA" id="ARBA00022723"/>
    </source>
</evidence>
<evidence type="ECO:0000256" key="15">
    <source>
        <dbReference type="ARBA" id="ARBA00023242"/>
    </source>
</evidence>
<dbReference type="GeneID" id="111598505"/>
<keyword evidence="6 19" id="KW-0808">Transferase</keyword>
<dbReference type="SMART" id="SM01336">
    <property type="entry name" value="zf-PARP"/>
    <property type="match status" value="2"/>
</dbReference>
<dbReference type="Gene3D" id="1.20.142.10">
    <property type="entry name" value="Poly(ADP-ribose) polymerase, regulatory domain"/>
    <property type="match status" value="1"/>
</dbReference>
<dbReference type="InterPro" id="IPR038650">
    <property type="entry name" value="PADR1_C_dom_sf"/>
</dbReference>
<evidence type="ECO:0000259" key="22">
    <source>
        <dbReference type="PROSITE" id="PS51059"/>
    </source>
</evidence>
<evidence type="ECO:0000256" key="16">
    <source>
        <dbReference type="ARBA" id="ARBA00024347"/>
    </source>
</evidence>
<evidence type="ECO:0000256" key="19">
    <source>
        <dbReference type="PIRNR" id="PIRNR000489"/>
    </source>
</evidence>
<dbReference type="InterPro" id="IPR004102">
    <property type="entry name" value="Poly(ADP-ribose)pol_reg_dom"/>
</dbReference>
<keyword evidence="5 19" id="KW-0328">Glycosyltransferase</keyword>
<evidence type="ECO:0000256" key="18">
    <source>
        <dbReference type="ARBA" id="ARBA00071874"/>
    </source>
</evidence>
<dbReference type="Pfam" id="PF21728">
    <property type="entry name" value="PADR1_N"/>
    <property type="match status" value="1"/>
</dbReference>
<comment type="subcellular location">
    <subcellularLocation>
        <location evidence="3 19">Nucleus</location>
    </subcellularLocation>
</comment>
<evidence type="ECO:0000256" key="5">
    <source>
        <dbReference type="ARBA" id="ARBA00022676"/>
    </source>
</evidence>
<dbReference type="Gene3D" id="1.10.20.130">
    <property type="match status" value="1"/>
</dbReference>
<evidence type="ECO:0000256" key="11">
    <source>
        <dbReference type="ARBA" id="ARBA00022771"/>
    </source>
</evidence>
<dbReference type="CDD" id="cd01437">
    <property type="entry name" value="parp_like"/>
    <property type="match status" value="1"/>
</dbReference>
<dbReference type="PROSITE" id="PS51060">
    <property type="entry name" value="PARP_ALPHA_HD"/>
    <property type="match status" value="1"/>
</dbReference>
<keyword evidence="7" id="KW-0548">Nucleotidyltransferase</keyword>
<comment type="catalytic activity">
    <reaction evidence="17 19">
        <text>NAD(+) + (ADP-D-ribosyl)n-acceptor = nicotinamide + (ADP-D-ribosyl)n+1-acceptor + H(+).</text>
        <dbReference type="EC" id="2.4.2.30"/>
    </reaction>
</comment>
<evidence type="ECO:0000256" key="7">
    <source>
        <dbReference type="ARBA" id="ARBA00022695"/>
    </source>
</evidence>
<evidence type="ECO:0000256" key="6">
    <source>
        <dbReference type="ARBA" id="ARBA00022679"/>
    </source>
</evidence>
<evidence type="ECO:0000313" key="26">
    <source>
        <dbReference type="RefSeq" id="XP_023169543.2"/>
    </source>
</evidence>
<name>A0A6J1LT15_DROHY</name>
<dbReference type="Gene3D" id="2.20.25.630">
    <property type="match status" value="1"/>
</dbReference>
<dbReference type="GO" id="GO:0005730">
    <property type="term" value="C:nucleolus"/>
    <property type="evidence" value="ECO:0007669"/>
    <property type="project" value="TreeGrafter"/>
</dbReference>
<dbReference type="FunFam" id="1.20.142.10:FF:000001">
    <property type="entry name" value="Poly [ADP-ribose] polymerase"/>
    <property type="match status" value="1"/>
</dbReference>
<dbReference type="GO" id="GO:1990404">
    <property type="term" value="F:NAD+-protein mono-ADP-ribosyltransferase activity"/>
    <property type="evidence" value="ECO:0007669"/>
    <property type="project" value="TreeGrafter"/>
</dbReference>
<dbReference type="PROSITE" id="PS51977">
    <property type="entry name" value="WGR"/>
    <property type="match status" value="1"/>
</dbReference>
<dbReference type="SMART" id="SM00773">
    <property type="entry name" value="WGR"/>
    <property type="match status" value="1"/>
</dbReference>
<dbReference type="FunFam" id="3.90.228.10:FF:000002">
    <property type="entry name" value="Poly [ADP-ribose] polymerase"/>
    <property type="match status" value="1"/>
</dbReference>
<keyword evidence="11" id="KW-0863">Zinc-finger</keyword>
<dbReference type="InterPro" id="IPR008288">
    <property type="entry name" value="PARP"/>
</dbReference>
<keyword evidence="9" id="KW-0677">Repeat</keyword>
<gene>
    <name evidence="26" type="primary">LOC111598505</name>
</gene>
<dbReference type="InterPro" id="IPR012317">
    <property type="entry name" value="Poly(ADP-ribose)pol_cat_dom"/>
</dbReference>
<feature type="domain" description="WGR" evidence="24">
    <location>
        <begin position="523"/>
        <end position="620"/>
    </location>
</feature>
<dbReference type="GO" id="GO:0003677">
    <property type="term" value="F:DNA binding"/>
    <property type="evidence" value="ECO:0007669"/>
    <property type="project" value="UniProtKB-UniRule"/>
</dbReference>
<dbReference type="CDD" id="cd08001">
    <property type="entry name" value="WGR_PARP1_like"/>
    <property type="match status" value="1"/>
</dbReference>
<dbReference type="RefSeq" id="XP_023169543.2">
    <property type="nucleotide sequence ID" value="XM_023313775.2"/>
</dbReference>
<dbReference type="Pfam" id="PF00533">
    <property type="entry name" value="BRCT"/>
    <property type="match status" value="1"/>
</dbReference>
<evidence type="ECO:0000256" key="1">
    <source>
        <dbReference type="ARBA" id="ARBA00000438"/>
    </source>
</evidence>
<dbReference type="InterPro" id="IPR036420">
    <property type="entry name" value="BRCT_dom_sf"/>
</dbReference>
<dbReference type="SUPFAM" id="SSF56399">
    <property type="entry name" value="ADP-ribosylation"/>
    <property type="match status" value="1"/>
</dbReference>
<dbReference type="PROSITE" id="PS52007">
    <property type="entry name" value="PADR1"/>
    <property type="match status" value="1"/>
</dbReference>
<feature type="domain" description="BRCT" evidence="21">
    <location>
        <begin position="378"/>
        <end position="452"/>
    </location>
</feature>
<evidence type="ECO:0000256" key="14">
    <source>
        <dbReference type="ARBA" id="ARBA00023125"/>
    </source>
</evidence>